<feature type="transmembrane region" description="Helical" evidence="10">
    <location>
        <begin position="263"/>
        <end position="285"/>
    </location>
</feature>
<comment type="subcellular location">
    <subcellularLocation>
        <location evidence="1">Cell inner membrane</location>
        <topology evidence="1">Multi-pass membrane protein</topology>
    </subcellularLocation>
</comment>
<evidence type="ECO:0000313" key="12">
    <source>
        <dbReference type="EMBL" id="SVA61567.1"/>
    </source>
</evidence>
<dbReference type="InterPro" id="IPR035906">
    <property type="entry name" value="MetI-like_sf"/>
</dbReference>
<evidence type="ECO:0000256" key="4">
    <source>
        <dbReference type="ARBA" id="ARBA00022475"/>
    </source>
</evidence>
<feature type="transmembrane region" description="Helical" evidence="10">
    <location>
        <begin position="69"/>
        <end position="93"/>
    </location>
</feature>
<evidence type="ECO:0000259" key="11">
    <source>
        <dbReference type="PROSITE" id="PS50928"/>
    </source>
</evidence>
<dbReference type="SUPFAM" id="SSF161098">
    <property type="entry name" value="MetI-like"/>
    <property type="match status" value="1"/>
</dbReference>
<evidence type="ECO:0000256" key="8">
    <source>
        <dbReference type="ARBA" id="ARBA00023136"/>
    </source>
</evidence>
<keyword evidence="3" id="KW-0813">Transport</keyword>
<protein>
    <recommendedName>
        <fullName evidence="9">sn-glycerol-3-phosphate transport system permease protein UgpA</fullName>
    </recommendedName>
</protein>
<dbReference type="GO" id="GO:0005886">
    <property type="term" value="C:plasma membrane"/>
    <property type="evidence" value="ECO:0007669"/>
    <property type="project" value="UniProtKB-SubCell"/>
</dbReference>
<dbReference type="PANTHER" id="PTHR43227">
    <property type="entry name" value="BLL4140 PROTEIN"/>
    <property type="match status" value="1"/>
</dbReference>
<evidence type="ECO:0000256" key="6">
    <source>
        <dbReference type="ARBA" id="ARBA00022692"/>
    </source>
</evidence>
<feature type="domain" description="ABC transmembrane type-1" evidence="11">
    <location>
        <begin position="70"/>
        <end position="281"/>
    </location>
</feature>
<organism evidence="12">
    <name type="scientific">marine metagenome</name>
    <dbReference type="NCBI Taxonomy" id="408172"/>
    <lineage>
        <taxon>unclassified sequences</taxon>
        <taxon>metagenomes</taxon>
        <taxon>ecological metagenomes</taxon>
    </lineage>
</organism>
<evidence type="ECO:0000256" key="1">
    <source>
        <dbReference type="ARBA" id="ARBA00004429"/>
    </source>
</evidence>
<evidence type="ECO:0000256" key="3">
    <source>
        <dbReference type="ARBA" id="ARBA00022448"/>
    </source>
</evidence>
<keyword evidence="4" id="KW-1003">Cell membrane</keyword>
<reference evidence="12" key="1">
    <citation type="submission" date="2018-05" db="EMBL/GenBank/DDBJ databases">
        <authorList>
            <person name="Lanie J.A."/>
            <person name="Ng W.-L."/>
            <person name="Kazmierczak K.M."/>
            <person name="Andrzejewski T.M."/>
            <person name="Davidsen T.M."/>
            <person name="Wayne K.J."/>
            <person name="Tettelin H."/>
            <person name="Glass J.I."/>
            <person name="Rusch D."/>
            <person name="Podicherti R."/>
            <person name="Tsui H.-C.T."/>
            <person name="Winkler M.E."/>
        </authorList>
    </citation>
    <scope>NUCLEOTIDE SEQUENCE</scope>
</reference>
<sequence length="292" mass="33421">MKKVQFNSYFTQYFFVAPQLIIILIFLYLPIVQTFTDAFTIQDPFGFGRYFAGFDNFTFVLSDPAYLTALRFTLIFIFVITFFSCSIGLLLAVQANNVIHGKSAYKTLLIWPYAIAPAVVGVTANYFFSERLGLLYSFFHNLWGFDWYDNVHDAYIYVFIAASWKQISANFIFFLAGLQNIQKSIIEASVIDCKSSFRRFWTITFPLLMPTTFFLIIINITYSFFDTLGIIDTTTIGAPSGETKTLVFKAYIDGFRGLDLGSAGAQSIIMMLIVLVITVFQFRFIEGRIHYN</sequence>
<evidence type="ECO:0000256" key="5">
    <source>
        <dbReference type="ARBA" id="ARBA00022519"/>
    </source>
</evidence>
<dbReference type="GO" id="GO:0055085">
    <property type="term" value="P:transmembrane transport"/>
    <property type="evidence" value="ECO:0007669"/>
    <property type="project" value="InterPro"/>
</dbReference>
<comment type="subunit">
    <text evidence="2">The complex is composed of two ATP-binding proteins (UgpC), two transmembrane proteins (UgpA and UgpE) and a solute-binding protein (UgpB).</text>
</comment>
<evidence type="ECO:0000256" key="7">
    <source>
        <dbReference type="ARBA" id="ARBA00022989"/>
    </source>
</evidence>
<dbReference type="CDD" id="cd06261">
    <property type="entry name" value="TM_PBP2"/>
    <property type="match status" value="1"/>
</dbReference>
<feature type="transmembrane region" description="Helical" evidence="10">
    <location>
        <begin position="199"/>
        <end position="225"/>
    </location>
</feature>
<keyword evidence="6 10" id="KW-0812">Transmembrane</keyword>
<dbReference type="InterPro" id="IPR000515">
    <property type="entry name" value="MetI-like"/>
</dbReference>
<dbReference type="AlphaFoldDB" id="A0A381XBL2"/>
<evidence type="ECO:0000256" key="10">
    <source>
        <dbReference type="SAM" id="Phobius"/>
    </source>
</evidence>
<feature type="transmembrane region" description="Helical" evidence="10">
    <location>
        <begin position="154"/>
        <end position="178"/>
    </location>
</feature>
<keyword evidence="8 10" id="KW-0472">Membrane</keyword>
<dbReference type="EMBL" id="UINC01014437">
    <property type="protein sequence ID" value="SVA61567.1"/>
    <property type="molecule type" value="Genomic_DNA"/>
</dbReference>
<evidence type="ECO:0000256" key="2">
    <source>
        <dbReference type="ARBA" id="ARBA00011557"/>
    </source>
</evidence>
<dbReference type="InterPro" id="IPR050809">
    <property type="entry name" value="UgpAE/MalFG_permease"/>
</dbReference>
<evidence type="ECO:0000256" key="9">
    <source>
        <dbReference type="ARBA" id="ARBA00040780"/>
    </source>
</evidence>
<dbReference type="Gene3D" id="1.10.3720.10">
    <property type="entry name" value="MetI-like"/>
    <property type="match status" value="1"/>
</dbReference>
<gene>
    <name evidence="12" type="ORF">METZ01_LOCUS114421</name>
</gene>
<keyword evidence="5" id="KW-0997">Cell inner membrane</keyword>
<accession>A0A381XBL2</accession>
<name>A0A381XBL2_9ZZZZ</name>
<feature type="transmembrane region" description="Helical" evidence="10">
    <location>
        <begin position="105"/>
        <end position="128"/>
    </location>
</feature>
<dbReference type="PROSITE" id="PS50928">
    <property type="entry name" value="ABC_TM1"/>
    <property type="match status" value="1"/>
</dbReference>
<keyword evidence="7 10" id="KW-1133">Transmembrane helix</keyword>
<dbReference type="PANTHER" id="PTHR43227:SF9">
    <property type="entry name" value="SN-GLYCEROL-3-PHOSPHATE TRANSPORT SYSTEM PERMEASE PROTEIN UGPA"/>
    <property type="match status" value="1"/>
</dbReference>
<proteinExistence type="predicted"/>
<feature type="transmembrane region" description="Helical" evidence="10">
    <location>
        <begin position="12"/>
        <end position="31"/>
    </location>
</feature>